<keyword evidence="4" id="KW-1185">Reference proteome</keyword>
<accession>A0AAP2Z1A4</accession>
<reference evidence="2 4" key="1">
    <citation type="submission" date="2022-09" db="EMBL/GenBank/DDBJ databases">
        <title>Enrichment on poylsaccharides allowed isolation of novel metabolic and taxonomic groups of Haloarchaea.</title>
        <authorList>
            <person name="Sorokin D.Y."/>
            <person name="Elcheninov A.G."/>
            <person name="Khizhniak T.V."/>
            <person name="Kolganova T.V."/>
            <person name="Kublanov I.V."/>
        </authorList>
    </citation>
    <scope>NUCLEOTIDE SEQUENCE</scope>
    <source>
        <strain evidence="3 4">AArc-m2/3/4</strain>
        <strain evidence="2">AArc-xg1-1</strain>
    </source>
</reference>
<feature type="transmembrane region" description="Helical" evidence="1">
    <location>
        <begin position="70"/>
        <end position="91"/>
    </location>
</feature>
<evidence type="ECO:0000313" key="2">
    <source>
        <dbReference type="EMBL" id="MCU4743396.1"/>
    </source>
</evidence>
<dbReference type="EMBL" id="JAOPKB010000004">
    <property type="protein sequence ID" value="MCU4972947.1"/>
    <property type="molecule type" value="Genomic_DNA"/>
</dbReference>
<comment type="caution">
    <text evidence="2">The sequence shown here is derived from an EMBL/GenBank/DDBJ whole genome shotgun (WGS) entry which is preliminary data.</text>
</comment>
<proteinExistence type="predicted"/>
<keyword evidence="1" id="KW-0812">Transmembrane</keyword>
<dbReference type="EMBL" id="JAOPKA010000015">
    <property type="protein sequence ID" value="MCU4743396.1"/>
    <property type="molecule type" value="Genomic_DNA"/>
</dbReference>
<dbReference type="Proteomes" id="UP001320972">
    <property type="component" value="Unassembled WGS sequence"/>
</dbReference>
<evidence type="ECO:0000256" key="1">
    <source>
        <dbReference type="SAM" id="Phobius"/>
    </source>
</evidence>
<evidence type="ECO:0000313" key="3">
    <source>
        <dbReference type="EMBL" id="MCU4972947.1"/>
    </source>
</evidence>
<sequence length="244" mass="25552">MTGIETGTRGRRQGGEPALRQLTATQAISQSLVSLVRTPQTALALLVLVVATALLRLVELGTFEGATMYVVGALAVGCTLVGIALLARCVGLDTGYVDGTFAEQLSAALRTVPALLVANLLIVGLFALTFFVLGLFLSSTGAVLIGLPVVLLLTLQVLLIVPATGVEGRLLEGVIEGWEGASQYRLQLLGIVVGVEGPLLLVEWRLVVASTHSNVGYWLIVALSGVLLGVLVLSLARLYVDSRR</sequence>
<feature type="transmembrane region" description="Helical" evidence="1">
    <location>
        <begin position="216"/>
        <end position="240"/>
    </location>
</feature>
<feature type="transmembrane region" description="Helical" evidence="1">
    <location>
        <begin position="41"/>
        <end position="58"/>
    </location>
</feature>
<dbReference type="AlphaFoldDB" id="A0AAP2Z1A4"/>
<gene>
    <name evidence="3" type="ORF">OB955_09350</name>
    <name evidence="2" type="ORF">OB960_18585</name>
</gene>
<dbReference type="RefSeq" id="WP_338005215.1">
    <property type="nucleotide sequence ID" value="NZ_JAOPKA010000015.1"/>
</dbReference>
<name>A0AAP2Z1A4_9EURY</name>
<organism evidence="2 5">
    <name type="scientific">Natronoglomus mannanivorans</name>
    <dbReference type="NCBI Taxonomy" id="2979990"/>
    <lineage>
        <taxon>Archaea</taxon>
        <taxon>Methanobacteriati</taxon>
        <taxon>Methanobacteriota</taxon>
        <taxon>Stenosarchaea group</taxon>
        <taxon>Halobacteria</taxon>
        <taxon>Halobacteriales</taxon>
        <taxon>Natrialbaceae</taxon>
        <taxon>Natronoglomus</taxon>
    </lineage>
</organism>
<keyword evidence="1" id="KW-1133">Transmembrane helix</keyword>
<feature type="transmembrane region" description="Helical" evidence="1">
    <location>
        <begin position="112"/>
        <end position="137"/>
    </location>
</feature>
<evidence type="ECO:0000313" key="5">
    <source>
        <dbReference type="Proteomes" id="UP001321018"/>
    </source>
</evidence>
<keyword evidence="1" id="KW-0472">Membrane</keyword>
<feature type="transmembrane region" description="Helical" evidence="1">
    <location>
        <begin position="143"/>
        <end position="165"/>
    </location>
</feature>
<feature type="transmembrane region" description="Helical" evidence="1">
    <location>
        <begin position="186"/>
        <end position="204"/>
    </location>
</feature>
<protein>
    <submittedName>
        <fullName evidence="2">Uncharacterized protein</fullName>
    </submittedName>
</protein>
<dbReference type="Proteomes" id="UP001321018">
    <property type="component" value="Unassembled WGS sequence"/>
</dbReference>
<evidence type="ECO:0000313" key="4">
    <source>
        <dbReference type="Proteomes" id="UP001320972"/>
    </source>
</evidence>